<name>A0A6G0VKT6_APHCR</name>
<organism evidence="1 2">
    <name type="scientific">Aphis craccivora</name>
    <name type="common">Cowpea aphid</name>
    <dbReference type="NCBI Taxonomy" id="307492"/>
    <lineage>
        <taxon>Eukaryota</taxon>
        <taxon>Metazoa</taxon>
        <taxon>Ecdysozoa</taxon>
        <taxon>Arthropoda</taxon>
        <taxon>Hexapoda</taxon>
        <taxon>Insecta</taxon>
        <taxon>Pterygota</taxon>
        <taxon>Neoptera</taxon>
        <taxon>Paraneoptera</taxon>
        <taxon>Hemiptera</taxon>
        <taxon>Sternorrhyncha</taxon>
        <taxon>Aphidomorpha</taxon>
        <taxon>Aphidoidea</taxon>
        <taxon>Aphididae</taxon>
        <taxon>Aphidini</taxon>
        <taxon>Aphis</taxon>
        <taxon>Aphis</taxon>
    </lineage>
</organism>
<keyword evidence="2" id="KW-1185">Reference proteome</keyword>
<dbReference type="Proteomes" id="UP000478052">
    <property type="component" value="Unassembled WGS sequence"/>
</dbReference>
<dbReference type="AlphaFoldDB" id="A0A6G0VKT6"/>
<accession>A0A6G0VKT6</accession>
<comment type="caution">
    <text evidence="1">The sequence shown here is derived from an EMBL/GenBank/DDBJ whole genome shotgun (WGS) entry which is preliminary data.</text>
</comment>
<dbReference type="EMBL" id="VUJU01015856">
    <property type="protein sequence ID" value="KAF0691807.1"/>
    <property type="molecule type" value="Genomic_DNA"/>
</dbReference>
<reference evidence="1 2" key="1">
    <citation type="submission" date="2019-08" db="EMBL/GenBank/DDBJ databases">
        <title>Whole genome of Aphis craccivora.</title>
        <authorList>
            <person name="Voronova N.V."/>
            <person name="Shulinski R.S."/>
            <person name="Bandarenka Y.V."/>
            <person name="Zhorov D.G."/>
            <person name="Warner D."/>
        </authorList>
    </citation>
    <scope>NUCLEOTIDE SEQUENCE [LARGE SCALE GENOMIC DNA]</scope>
    <source>
        <strain evidence="1">180601</strain>
        <tissue evidence="1">Whole Body</tissue>
    </source>
</reference>
<sequence>MDMLRYAHENGCPWDKNPCNIAVIFGNM</sequence>
<proteinExistence type="predicted"/>
<evidence type="ECO:0000313" key="1">
    <source>
        <dbReference type="EMBL" id="KAF0691807.1"/>
    </source>
</evidence>
<protein>
    <submittedName>
        <fullName evidence="1">Uncharacterized protein</fullName>
    </submittedName>
</protein>
<gene>
    <name evidence="1" type="ORF">FWK35_00033832</name>
</gene>
<evidence type="ECO:0000313" key="2">
    <source>
        <dbReference type="Proteomes" id="UP000478052"/>
    </source>
</evidence>